<dbReference type="Proteomes" id="UP000244932">
    <property type="component" value="Unassembled WGS sequence"/>
</dbReference>
<comment type="similarity">
    <text evidence="4 12">Belongs to the DHPS family.</text>
</comment>
<dbReference type="EMBL" id="OMKW01000003">
    <property type="protein sequence ID" value="SPF30023.1"/>
    <property type="molecule type" value="Genomic_DNA"/>
</dbReference>
<comment type="catalytic activity">
    <reaction evidence="1">
        <text>(7,8-dihydropterin-6-yl)methyl diphosphate + 4-aminobenzoate = 7,8-dihydropteroate + diphosphate</text>
        <dbReference type="Rhea" id="RHEA:19949"/>
        <dbReference type="ChEBI" id="CHEBI:17836"/>
        <dbReference type="ChEBI" id="CHEBI:17839"/>
        <dbReference type="ChEBI" id="CHEBI:33019"/>
        <dbReference type="ChEBI" id="CHEBI:72950"/>
        <dbReference type="EC" id="2.5.1.15"/>
    </reaction>
</comment>
<evidence type="ECO:0000256" key="11">
    <source>
        <dbReference type="ARBA" id="ARBA00030193"/>
    </source>
</evidence>
<dbReference type="EC" id="2.5.1.15" evidence="5 12"/>
<dbReference type="GO" id="GO:0046872">
    <property type="term" value="F:metal ion binding"/>
    <property type="evidence" value="ECO:0007669"/>
    <property type="project" value="UniProtKB-KW"/>
</dbReference>
<dbReference type="GO" id="GO:0004156">
    <property type="term" value="F:dihydropteroate synthase activity"/>
    <property type="evidence" value="ECO:0007669"/>
    <property type="project" value="UniProtKB-EC"/>
</dbReference>
<dbReference type="Pfam" id="PF00809">
    <property type="entry name" value="Pterin_bind"/>
    <property type="match status" value="1"/>
</dbReference>
<keyword evidence="7 12" id="KW-0808">Transferase</keyword>
<dbReference type="GO" id="GO:0046656">
    <property type="term" value="P:folic acid biosynthetic process"/>
    <property type="evidence" value="ECO:0007669"/>
    <property type="project" value="UniProtKB-KW"/>
</dbReference>
<evidence type="ECO:0000256" key="5">
    <source>
        <dbReference type="ARBA" id="ARBA00012458"/>
    </source>
</evidence>
<keyword evidence="9 12" id="KW-0460">Magnesium</keyword>
<comment type="pathway">
    <text evidence="3 12">Cofactor biosynthesis; tetrahydrofolate biosynthesis; 7,8-dihydrofolate from 2-amino-4-hydroxy-6-hydroxymethyl-7,8-dihydropteridine diphosphate and 4-aminobenzoate: step 1/2.</text>
</comment>
<dbReference type="InterPro" id="IPR045031">
    <property type="entry name" value="DHP_synth-like"/>
</dbReference>
<dbReference type="PROSITE" id="PS00792">
    <property type="entry name" value="DHPS_1"/>
    <property type="match status" value="1"/>
</dbReference>
<reference evidence="14 15" key="1">
    <citation type="submission" date="2018-03" db="EMBL/GenBank/DDBJ databases">
        <authorList>
            <person name="Keele B.F."/>
        </authorList>
    </citation>
    <scope>NUCLEOTIDE SEQUENCE [LARGE SCALE GENOMIC DNA]</scope>
    <source>
        <strain evidence="14 15">CeCT 8812</strain>
    </source>
</reference>
<evidence type="ECO:0000256" key="3">
    <source>
        <dbReference type="ARBA" id="ARBA00004763"/>
    </source>
</evidence>
<comment type="function">
    <text evidence="12">Catalyzes the condensation of para-aminobenzoate (pABA) with 6-hydroxymethyl-7,8-dihydropterin diphosphate (DHPt-PP) to form 7,8-dihydropteroate (H2Pte), the immediate precursor of folate derivatives.</text>
</comment>
<dbReference type="SUPFAM" id="SSF51717">
    <property type="entry name" value="Dihydropteroate synthetase-like"/>
    <property type="match status" value="1"/>
</dbReference>
<evidence type="ECO:0000256" key="1">
    <source>
        <dbReference type="ARBA" id="ARBA00000012"/>
    </source>
</evidence>
<evidence type="ECO:0000256" key="7">
    <source>
        <dbReference type="ARBA" id="ARBA00022679"/>
    </source>
</evidence>
<evidence type="ECO:0000256" key="2">
    <source>
        <dbReference type="ARBA" id="ARBA00001946"/>
    </source>
</evidence>
<keyword evidence="10 12" id="KW-0289">Folate biosynthesis</keyword>
<dbReference type="RefSeq" id="WP_108782748.1">
    <property type="nucleotide sequence ID" value="NZ_OMKW01000003.1"/>
</dbReference>
<dbReference type="InterPro" id="IPR011005">
    <property type="entry name" value="Dihydropteroate_synth-like_sf"/>
</dbReference>
<dbReference type="NCBIfam" id="TIGR01496">
    <property type="entry name" value="DHPS"/>
    <property type="match status" value="1"/>
</dbReference>
<evidence type="ECO:0000256" key="8">
    <source>
        <dbReference type="ARBA" id="ARBA00022723"/>
    </source>
</evidence>
<evidence type="ECO:0000313" key="14">
    <source>
        <dbReference type="EMBL" id="SPF30023.1"/>
    </source>
</evidence>
<dbReference type="Gene3D" id="3.20.20.20">
    <property type="entry name" value="Dihydropteroate synthase-like"/>
    <property type="match status" value="1"/>
</dbReference>
<dbReference type="PANTHER" id="PTHR20941:SF1">
    <property type="entry name" value="FOLIC ACID SYNTHESIS PROTEIN FOL1"/>
    <property type="match status" value="1"/>
</dbReference>
<dbReference type="GO" id="GO:0046654">
    <property type="term" value="P:tetrahydrofolate biosynthetic process"/>
    <property type="evidence" value="ECO:0007669"/>
    <property type="project" value="UniProtKB-UniPathway"/>
</dbReference>
<evidence type="ECO:0000256" key="4">
    <source>
        <dbReference type="ARBA" id="ARBA00009503"/>
    </source>
</evidence>
<organism evidence="14 15">
    <name type="scientific">Pontivivens insulae</name>
    <dbReference type="NCBI Taxonomy" id="1639689"/>
    <lineage>
        <taxon>Bacteria</taxon>
        <taxon>Pseudomonadati</taxon>
        <taxon>Pseudomonadota</taxon>
        <taxon>Alphaproteobacteria</taxon>
        <taxon>Rhodobacterales</taxon>
        <taxon>Paracoccaceae</taxon>
        <taxon>Pontivivens</taxon>
    </lineage>
</organism>
<dbReference type="PROSITE" id="PS50972">
    <property type="entry name" value="PTERIN_BINDING"/>
    <property type="match status" value="1"/>
</dbReference>
<dbReference type="GO" id="GO:0005829">
    <property type="term" value="C:cytosol"/>
    <property type="evidence" value="ECO:0007669"/>
    <property type="project" value="TreeGrafter"/>
</dbReference>
<comment type="cofactor">
    <cofactor evidence="2 12">
        <name>Mg(2+)</name>
        <dbReference type="ChEBI" id="CHEBI:18420"/>
    </cofactor>
</comment>
<protein>
    <recommendedName>
        <fullName evidence="6 12">Dihydropteroate synthase</fullName>
        <shortName evidence="12">DHPS</shortName>
        <ecNumber evidence="5 12">2.5.1.15</ecNumber>
    </recommendedName>
    <alternativeName>
        <fullName evidence="11 12">Dihydropteroate pyrophosphorylase</fullName>
    </alternativeName>
</protein>
<evidence type="ECO:0000259" key="13">
    <source>
        <dbReference type="PROSITE" id="PS50972"/>
    </source>
</evidence>
<sequence length="335" mass="35223">MPQPSYLKPILHSGPQPADALCLAGSTLWFREVEVLRRDGDAEIVSVLDLSPDALAAYTTARPAIAGLSMDRPHIMGIVNVTPDSFSDGGIHQGAAGITQALHMAETGVSILDIGGESTRPGADYVDVEEELARVLPVLNGIAGSGVLSIDTRKAEVARQAIAAGAAIFNDVTALTFDPASARVAAESDVAVCLMHSIKTPATMQDDPHYSDVLLDIYDALAQRIAAAEAAGIRRERLIVDPGIGFGKTLEHNLALIRGLALFHGLGCPILFGASRKRFIGTLTGVDEAQSRDPGSHAVLQMALDAGAQIIRVHDTDGALQVLRIWQAIHAGGSR</sequence>
<proteinExistence type="inferred from homology"/>
<dbReference type="CDD" id="cd00739">
    <property type="entry name" value="DHPS"/>
    <property type="match status" value="1"/>
</dbReference>
<keyword evidence="8 12" id="KW-0479">Metal-binding</keyword>
<dbReference type="UniPathway" id="UPA00077">
    <property type="reaction ID" value="UER00156"/>
</dbReference>
<dbReference type="InterPro" id="IPR006390">
    <property type="entry name" value="DHP_synth_dom"/>
</dbReference>
<gene>
    <name evidence="14" type="primary">folP</name>
    <name evidence="14" type="ORF">POI8812_02351</name>
</gene>
<evidence type="ECO:0000256" key="10">
    <source>
        <dbReference type="ARBA" id="ARBA00022909"/>
    </source>
</evidence>
<evidence type="ECO:0000313" key="15">
    <source>
        <dbReference type="Proteomes" id="UP000244932"/>
    </source>
</evidence>
<dbReference type="PANTHER" id="PTHR20941">
    <property type="entry name" value="FOLATE SYNTHESIS PROTEINS"/>
    <property type="match status" value="1"/>
</dbReference>
<dbReference type="InterPro" id="IPR000489">
    <property type="entry name" value="Pterin-binding_dom"/>
</dbReference>
<evidence type="ECO:0000256" key="12">
    <source>
        <dbReference type="RuleBase" id="RU361205"/>
    </source>
</evidence>
<name>A0A2R8ACP6_9RHOB</name>
<dbReference type="OrthoDB" id="9811744at2"/>
<accession>A0A2R8ACP6</accession>
<dbReference type="AlphaFoldDB" id="A0A2R8ACP6"/>
<dbReference type="PROSITE" id="PS00793">
    <property type="entry name" value="DHPS_2"/>
    <property type="match status" value="1"/>
</dbReference>
<feature type="domain" description="Pterin-binding" evidence="13">
    <location>
        <begin position="73"/>
        <end position="324"/>
    </location>
</feature>
<dbReference type="FunFam" id="3.20.20.20:FF:000006">
    <property type="entry name" value="Dihydropteroate synthase"/>
    <property type="match status" value="1"/>
</dbReference>
<keyword evidence="15" id="KW-1185">Reference proteome</keyword>
<evidence type="ECO:0000256" key="9">
    <source>
        <dbReference type="ARBA" id="ARBA00022842"/>
    </source>
</evidence>
<evidence type="ECO:0000256" key="6">
    <source>
        <dbReference type="ARBA" id="ARBA00016919"/>
    </source>
</evidence>